<sequence length="208" mass="23872">MIKHLNNIDTAFKHIRLFSIVFLLATAALGCYMVYSSQLQHDRDNKRVIVIAGGKAFIGLEGQRKDNIAVEVRDHIKTFHEDFFNLSPDEKAIESQMAKALYLADRSAQNQYEQLQEKGYYNSLIAGNVSQQVSCDSIVLDLASDPIYFKYYGIQKITRPSAIITRSLVTEGYVRDLRERTDNNPHGFLIERWQTLENKDLSVKKRLP</sequence>
<dbReference type="Proteomes" id="UP000244450">
    <property type="component" value="Unassembled WGS sequence"/>
</dbReference>
<keyword evidence="1" id="KW-1133">Transmembrane helix</keyword>
<accession>A0A2T7BLM7</accession>
<dbReference type="EMBL" id="QCYK01000001">
    <property type="protein sequence ID" value="PUZ28585.1"/>
    <property type="molecule type" value="Genomic_DNA"/>
</dbReference>
<evidence type="ECO:0000313" key="2">
    <source>
        <dbReference type="EMBL" id="PUZ28585.1"/>
    </source>
</evidence>
<name>A0A2T7BLM7_9BACT</name>
<dbReference type="RefSeq" id="WP_108685224.1">
    <property type="nucleotide sequence ID" value="NZ_QCYK01000001.1"/>
</dbReference>
<evidence type="ECO:0000256" key="1">
    <source>
        <dbReference type="SAM" id="Phobius"/>
    </source>
</evidence>
<keyword evidence="1" id="KW-0812">Transmembrane</keyword>
<keyword evidence="1" id="KW-0472">Membrane</keyword>
<dbReference type="PROSITE" id="PS51257">
    <property type="entry name" value="PROKAR_LIPOPROTEIN"/>
    <property type="match status" value="1"/>
</dbReference>
<dbReference type="AlphaFoldDB" id="A0A2T7BLM7"/>
<comment type="caution">
    <text evidence="2">The sequence shown here is derived from an EMBL/GenBank/DDBJ whole genome shotgun (WGS) entry which is preliminary data.</text>
</comment>
<organism evidence="2 3">
    <name type="scientific">Chitinophaga parva</name>
    <dbReference type="NCBI Taxonomy" id="2169414"/>
    <lineage>
        <taxon>Bacteria</taxon>
        <taxon>Pseudomonadati</taxon>
        <taxon>Bacteroidota</taxon>
        <taxon>Chitinophagia</taxon>
        <taxon>Chitinophagales</taxon>
        <taxon>Chitinophagaceae</taxon>
        <taxon>Chitinophaga</taxon>
    </lineage>
</organism>
<gene>
    <name evidence="2" type="primary">traK</name>
    <name evidence="2" type="ORF">DCC81_03635</name>
</gene>
<feature type="transmembrane region" description="Helical" evidence="1">
    <location>
        <begin position="15"/>
        <end position="35"/>
    </location>
</feature>
<protein>
    <submittedName>
        <fullName evidence="2">Conjugative transposon protein TraK</fullName>
    </submittedName>
</protein>
<dbReference type="InterPro" id="IPR022276">
    <property type="entry name" value="Conjug_transposon_TraK"/>
</dbReference>
<proteinExistence type="predicted"/>
<dbReference type="NCBIfam" id="TIGR03781">
    <property type="entry name" value="Bac_Flav_CT_K"/>
    <property type="match status" value="1"/>
</dbReference>
<keyword evidence="3" id="KW-1185">Reference proteome</keyword>
<evidence type="ECO:0000313" key="3">
    <source>
        <dbReference type="Proteomes" id="UP000244450"/>
    </source>
</evidence>
<dbReference type="OrthoDB" id="1039148at2"/>
<reference evidence="2 3" key="1">
    <citation type="submission" date="2018-04" db="EMBL/GenBank/DDBJ databases">
        <title>Chitinophaga fuyangensis sp. nov., isolated from soil in a chemical factory.</title>
        <authorList>
            <person name="Chen K."/>
        </authorList>
    </citation>
    <scope>NUCLEOTIDE SEQUENCE [LARGE SCALE GENOMIC DNA]</scope>
    <source>
        <strain evidence="2 3">LY-1</strain>
    </source>
</reference>